<evidence type="ECO:0000313" key="3">
    <source>
        <dbReference type="Proteomes" id="UP001219525"/>
    </source>
</evidence>
<dbReference type="Gene3D" id="3.40.50.1820">
    <property type="entry name" value="alpha/beta hydrolase"/>
    <property type="match status" value="2"/>
</dbReference>
<dbReference type="InterPro" id="IPR029058">
    <property type="entry name" value="AB_hydrolase_fold"/>
</dbReference>
<proteinExistence type="predicted"/>
<protein>
    <recommendedName>
        <fullName evidence="1">AB hydrolase-1 domain-containing protein</fullName>
    </recommendedName>
</protein>
<gene>
    <name evidence="2" type="ORF">GGX14DRAFT_571097</name>
</gene>
<keyword evidence="3" id="KW-1185">Reference proteome</keyword>
<dbReference type="EMBL" id="JARJCW010000057">
    <property type="protein sequence ID" value="KAJ7201833.1"/>
    <property type="molecule type" value="Genomic_DNA"/>
</dbReference>
<organism evidence="2 3">
    <name type="scientific">Mycena pura</name>
    <dbReference type="NCBI Taxonomy" id="153505"/>
    <lineage>
        <taxon>Eukaryota</taxon>
        <taxon>Fungi</taxon>
        <taxon>Dikarya</taxon>
        <taxon>Basidiomycota</taxon>
        <taxon>Agaricomycotina</taxon>
        <taxon>Agaricomycetes</taxon>
        <taxon>Agaricomycetidae</taxon>
        <taxon>Agaricales</taxon>
        <taxon>Marasmiineae</taxon>
        <taxon>Mycenaceae</taxon>
        <taxon>Mycena</taxon>
    </lineage>
</organism>
<dbReference type="InterPro" id="IPR000073">
    <property type="entry name" value="AB_hydrolase_1"/>
</dbReference>
<name>A0AAD6V3G1_9AGAR</name>
<feature type="domain" description="AB hydrolase-1" evidence="1">
    <location>
        <begin position="2"/>
        <end position="264"/>
    </location>
</feature>
<comment type="caution">
    <text evidence="2">The sequence shown here is derived from an EMBL/GenBank/DDBJ whole genome shotgun (WGS) entry which is preliminary data.</text>
</comment>
<dbReference type="Proteomes" id="UP001219525">
    <property type="component" value="Unassembled WGS sequence"/>
</dbReference>
<dbReference type="AlphaFoldDB" id="A0AAD6V3G1"/>
<dbReference type="Pfam" id="PF12697">
    <property type="entry name" value="Abhydrolase_6"/>
    <property type="match status" value="1"/>
</dbReference>
<evidence type="ECO:0000259" key="1">
    <source>
        <dbReference type="Pfam" id="PF12697"/>
    </source>
</evidence>
<sequence>MFHGLGQHKEQWEPTLEKLFTLHSEGSNLPRLREAWALDWQSHGEAAVLNEEALKDDPKSAPLDLWASATAGFLKSDLVAGHKLVGVGYSSGTVGLSIIMVEPSMMDEETWNTSHEEIQPFFDMYANAVKRRRDVWASKEAALNYFMGRFPWNSWDPRIVAVFSEHALKPSQDKDGNACVVGKCIAIHEACAFQVNLKNTWDAVEQLSKLSQLVPIHVVYGENVDLMPQVIRDCVIKRLGTAASITTIPDVGHTIMQERPDVVATTISKILNHNQD</sequence>
<reference evidence="2" key="1">
    <citation type="submission" date="2023-03" db="EMBL/GenBank/DDBJ databases">
        <title>Massive genome expansion in bonnet fungi (Mycena s.s.) driven by repeated elements and novel gene families across ecological guilds.</title>
        <authorList>
            <consortium name="Lawrence Berkeley National Laboratory"/>
            <person name="Harder C.B."/>
            <person name="Miyauchi S."/>
            <person name="Viragh M."/>
            <person name="Kuo A."/>
            <person name="Thoen E."/>
            <person name="Andreopoulos B."/>
            <person name="Lu D."/>
            <person name="Skrede I."/>
            <person name="Drula E."/>
            <person name="Henrissat B."/>
            <person name="Morin E."/>
            <person name="Kohler A."/>
            <person name="Barry K."/>
            <person name="LaButti K."/>
            <person name="Morin E."/>
            <person name="Salamov A."/>
            <person name="Lipzen A."/>
            <person name="Mereny Z."/>
            <person name="Hegedus B."/>
            <person name="Baldrian P."/>
            <person name="Stursova M."/>
            <person name="Weitz H."/>
            <person name="Taylor A."/>
            <person name="Grigoriev I.V."/>
            <person name="Nagy L.G."/>
            <person name="Martin F."/>
            <person name="Kauserud H."/>
        </authorList>
    </citation>
    <scope>NUCLEOTIDE SEQUENCE</scope>
    <source>
        <strain evidence="2">9144</strain>
    </source>
</reference>
<evidence type="ECO:0000313" key="2">
    <source>
        <dbReference type="EMBL" id="KAJ7201833.1"/>
    </source>
</evidence>
<accession>A0AAD6V3G1</accession>
<dbReference type="SUPFAM" id="SSF53474">
    <property type="entry name" value="alpha/beta-Hydrolases"/>
    <property type="match status" value="1"/>
</dbReference>